<keyword evidence="3" id="KW-1185">Reference proteome</keyword>
<proteinExistence type="predicted"/>
<name>A0A327ZHU9_9ACTN</name>
<evidence type="ECO:0000313" key="3">
    <source>
        <dbReference type="Proteomes" id="UP000249341"/>
    </source>
</evidence>
<dbReference type="InterPro" id="IPR031493">
    <property type="entry name" value="Zinc_ribbon_15"/>
</dbReference>
<protein>
    <submittedName>
        <fullName evidence="2">Zinc ribbon family protein</fullName>
    </submittedName>
</protein>
<evidence type="ECO:0000313" key="2">
    <source>
        <dbReference type="EMBL" id="RAK42269.1"/>
    </source>
</evidence>
<comment type="caution">
    <text evidence="2">The sequence shown here is derived from an EMBL/GenBank/DDBJ whole genome shotgun (WGS) entry which is preliminary data.</text>
</comment>
<dbReference type="Proteomes" id="UP000249341">
    <property type="component" value="Unassembled WGS sequence"/>
</dbReference>
<gene>
    <name evidence="2" type="ORF">B0I29_10294</name>
</gene>
<sequence>MGNTEGMFLLFGLSTKDHLVGTHLMNCEICGWQAPQQLLKRSTKFTLFFIPLFPVKAAQYFLVCGHCRGFRHTDPARIGVAV</sequence>
<feature type="domain" description="Zinc-ribbon 15" evidence="1">
    <location>
        <begin position="25"/>
        <end position="71"/>
    </location>
</feature>
<dbReference type="Pfam" id="PF17032">
    <property type="entry name" value="Zn_ribbon_15"/>
    <property type="match status" value="1"/>
</dbReference>
<evidence type="ECO:0000259" key="1">
    <source>
        <dbReference type="Pfam" id="PF17032"/>
    </source>
</evidence>
<accession>A0A327ZHU9</accession>
<dbReference type="EMBL" id="QLMJ01000002">
    <property type="protein sequence ID" value="RAK42269.1"/>
    <property type="molecule type" value="Genomic_DNA"/>
</dbReference>
<organism evidence="2 3">
    <name type="scientific">Actinoplanes lutulentus</name>
    <dbReference type="NCBI Taxonomy" id="1287878"/>
    <lineage>
        <taxon>Bacteria</taxon>
        <taxon>Bacillati</taxon>
        <taxon>Actinomycetota</taxon>
        <taxon>Actinomycetes</taxon>
        <taxon>Micromonosporales</taxon>
        <taxon>Micromonosporaceae</taxon>
        <taxon>Actinoplanes</taxon>
    </lineage>
</organism>
<dbReference type="AlphaFoldDB" id="A0A327ZHU9"/>
<reference evidence="2 3" key="1">
    <citation type="submission" date="2018-06" db="EMBL/GenBank/DDBJ databases">
        <title>Genomic Encyclopedia of Type Strains, Phase III (KMG-III): the genomes of soil and plant-associated and newly described type strains.</title>
        <authorList>
            <person name="Whitman W."/>
        </authorList>
    </citation>
    <scope>NUCLEOTIDE SEQUENCE [LARGE SCALE GENOMIC DNA]</scope>
    <source>
        <strain evidence="2 3">CGMCC 4.7090</strain>
    </source>
</reference>